<keyword evidence="6" id="KW-0560">Oxidoreductase</keyword>
<evidence type="ECO:0000256" key="7">
    <source>
        <dbReference type="SAM" id="MobiDB-lite"/>
    </source>
</evidence>
<keyword evidence="5" id="KW-0408">Iron</keyword>
<dbReference type="PRINTS" id="PR00465">
    <property type="entry name" value="EP450IV"/>
</dbReference>
<sequence length="598" mass="68064">MNSQRLAAIAMISQFLWIPVAIYLSLFRGHGILLAIGIPLVVQSPLSYAIAIRRWHAVNNLISQSKDETHLPPQYPSLVPYVGSALSFVWDNAGFLRQATRYGGRLISSRISFLGFEIFAFQDRQTVAKVWKQTSLSSPISIFVYAMKYFFEIPENVLSVYRADTSGPFPKPHKDTNIPPQARVDHITHYGFLQALSGPRWLPTTKRCMNALVSRLEEKGFSEEWTEFEDMSEFFKEWVGASLIESLFGPSMLRINPTFVKNIWVFDEGIPWLARGVPSFLRPSIYKARRAAIAQIRNWYLYAREHFDESYISSDGDGDPFWGSWLMRYRQKNLLPAEKHNDEVLSKLDLGLAWGVVGNTTPTSTLFAFHIFKDPTLLSRVRDEIETSFGNQDLLDMNPSELIKQPLLSSAYAEILRLFIDVFFMVTSAHKDVPLGSYHLPKGRIALINSGISHKDDSFWNTRNGEHPVTSFWADRFLIDPSDPLSGPISPGVYKPPSREDPDGDNGSKAPYFSLKGTEGSWFPYGGKVVILYVREEFWLKVPYSSSLSSWQEIMILSPSWRELKRRIGGVALVQSKSSMLFHFVLEKEEDKKITAAF</sequence>
<feature type="transmembrane region" description="Helical" evidence="8">
    <location>
        <begin position="7"/>
        <end position="26"/>
    </location>
</feature>
<evidence type="ECO:0000256" key="8">
    <source>
        <dbReference type="SAM" id="Phobius"/>
    </source>
</evidence>
<keyword evidence="4" id="KW-0479">Metal-binding</keyword>
<name>A0A0B7KBJ8_BIOOC</name>
<proteinExistence type="inferred from homology"/>
<keyword evidence="8" id="KW-1133">Transmembrane helix</keyword>
<keyword evidence="6" id="KW-0503">Monooxygenase</keyword>
<evidence type="ECO:0000256" key="6">
    <source>
        <dbReference type="ARBA" id="ARBA00023033"/>
    </source>
</evidence>
<organism evidence="9">
    <name type="scientific">Bionectria ochroleuca</name>
    <name type="common">Gliocladium roseum</name>
    <dbReference type="NCBI Taxonomy" id="29856"/>
    <lineage>
        <taxon>Eukaryota</taxon>
        <taxon>Fungi</taxon>
        <taxon>Dikarya</taxon>
        <taxon>Ascomycota</taxon>
        <taxon>Pezizomycotina</taxon>
        <taxon>Sordariomycetes</taxon>
        <taxon>Hypocreomycetidae</taxon>
        <taxon>Hypocreales</taxon>
        <taxon>Bionectriaceae</taxon>
        <taxon>Clonostachys</taxon>
    </lineage>
</organism>
<dbReference type="InterPro" id="IPR036396">
    <property type="entry name" value="Cyt_P450_sf"/>
</dbReference>
<keyword evidence="8" id="KW-0472">Membrane</keyword>
<evidence type="ECO:0000313" key="9">
    <source>
        <dbReference type="EMBL" id="CEO52106.1"/>
    </source>
</evidence>
<comment type="cofactor">
    <cofactor evidence="1">
        <name>heme</name>
        <dbReference type="ChEBI" id="CHEBI:30413"/>
    </cofactor>
</comment>
<accession>A0A0B7KBJ8</accession>
<dbReference type="GO" id="GO:0020037">
    <property type="term" value="F:heme binding"/>
    <property type="evidence" value="ECO:0007669"/>
    <property type="project" value="InterPro"/>
</dbReference>
<keyword evidence="8" id="KW-0812">Transmembrane</keyword>
<reference evidence="9" key="1">
    <citation type="submission" date="2015-01" db="EMBL/GenBank/DDBJ databases">
        <authorList>
            <person name="Durling Mikael"/>
        </authorList>
    </citation>
    <scope>NUCLEOTIDE SEQUENCE</scope>
</reference>
<feature type="region of interest" description="Disordered" evidence="7">
    <location>
        <begin position="489"/>
        <end position="510"/>
    </location>
</feature>
<dbReference type="InterPro" id="IPR002403">
    <property type="entry name" value="Cyt_P450_E_grp-IV"/>
</dbReference>
<evidence type="ECO:0000256" key="1">
    <source>
        <dbReference type="ARBA" id="ARBA00001971"/>
    </source>
</evidence>
<dbReference type="PANTHER" id="PTHR24304:SF2">
    <property type="entry name" value="24-HYDROXYCHOLESTEROL 7-ALPHA-HYDROXYLASE"/>
    <property type="match status" value="1"/>
</dbReference>
<comment type="similarity">
    <text evidence="2">Belongs to the cytochrome P450 family.</text>
</comment>
<dbReference type="GO" id="GO:0016705">
    <property type="term" value="F:oxidoreductase activity, acting on paired donors, with incorporation or reduction of molecular oxygen"/>
    <property type="evidence" value="ECO:0007669"/>
    <property type="project" value="InterPro"/>
</dbReference>
<evidence type="ECO:0000256" key="5">
    <source>
        <dbReference type="ARBA" id="ARBA00023004"/>
    </source>
</evidence>
<dbReference type="Pfam" id="PF00067">
    <property type="entry name" value="p450"/>
    <property type="match status" value="1"/>
</dbReference>
<dbReference type="PANTHER" id="PTHR24304">
    <property type="entry name" value="CYTOCHROME P450 FAMILY 7"/>
    <property type="match status" value="1"/>
</dbReference>
<gene>
    <name evidence="9" type="ORF">BN869_000008164_1</name>
</gene>
<dbReference type="GO" id="GO:0005506">
    <property type="term" value="F:iron ion binding"/>
    <property type="evidence" value="ECO:0007669"/>
    <property type="project" value="InterPro"/>
</dbReference>
<dbReference type="InterPro" id="IPR050529">
    <property type="entry name" value="CYP450_sterol_14alpha_dmase"/>
</dbReference>
<dbReference type="EMBL" id="CDPU01000026">
    <property type="protein sequence ID" value="CEO52106.1"/>
    <property type="molecule type" value="Genomic_DNA"/>
</dbReference>
<evidence type="ECO:0000256" key="4">
    <source>
        <dbReference type="ARBA" id="ARBA00022723"/>
    </source>
</evidence>
<dbReference type="AlphaFoldDB" id="A0A0B7KBJ8"/>
<dbReference type="Gene3D" id="1.10.630.10">
    <property type="entry name" value="Cytochrome P450"/>
    <property type="match status" value="1"/>
</dbReference>
<protein>
    <submittedName>
        <fullName evidence="9">Uncharacterized protein</fullName>
    </submittedName>
</protein>
<evidence type="ECO:0000256" key="3">
    <source>
        <dbReference type="ARBA" id="ARBA00022617"/>
    </source>
</evidence>
<dbReference type="SUPFAM" id="SSF48264">
    <property type="entry name" value="Cytochrome P450"/>
    <property type="match status" value="1"/>
</dbReference>
<dbReference type="InterPro" id="IPR001128">
    <property type="entry name" value="Cyt_P450"/>
</dbReference>
<keyword evidence="3" id="KW-0349">Heme</keyword>
<dbReference type="GO" id="GO:0008395">
    <property type="term" value="F:steroid hydroxylase activity"/>
    <property type="evidence" value="ECO:0007669"/>
    <property type="project" value="TreeGrafter"/>
</dbReference>
<evidence type="ECO:0000256" key="2">
    <source>
        <dbReference type="ARBA" id="ARBA00010617"/>
    </source>
</evidence>